<organism evidence="9 10">
    <name type="scientific">Turicibacter sanguinis</name>
    <dbReference type="NCBI Taxonomy" id="154288"/>
    <lineage>
        <taxon>Bacteria</taxon>
        <taxon>Bacillati</taxon>
        <taxon>Bacillota</taxon>
        <taxon>Erysipelotrichia</taxon>
        <taxon>Erysipelotrichales</taxon>
        <taxon>Turicibacteraceae</taxon>
        <taxon>Turicibacter</taxon>
    </lineage>
</organism>
<dbReference type="GO" id="GO:0005886">
    <property type="term" value="C:plasma membrane"/>
    <property type="evidence" value="ECO:0007669"/>
    <property type="project" value="UniProtKB-SubCell"/>
</dbReference>
<evidence type="ECO:0000313" key="10">
    <source>
        <dbReference type="Proteomes" id="UP000487649"/>
    </source>
</evidence>
<feature type="domain" description="ABC3 transporter permease C-terminal" evidence="7">
    <location>
        <begin position="286"/>
        <end position="399"/>
    </location>
</feature>
<dbReference type="PANTHER" id="PTHR30572">
    <property type="entry name" value="MEMBRANE COMPONENT OF TRANSPORTER-RELATED"/>
    <property type="match status" value="1"/>
</dbReference>
<comment type="subcellular location">
    <subcellularLocation>
        <location evidence="1">Cell membrane</location>
        <topology evidence="1">Multi-pass membrane protein</topology>
    </subcellularLocation>
</comment>
<dbReference type="Pfam" id="PF02687">
    <property type="entry name" value="FtsX"/>
    <property type="match status" value="1"/>
</dbReference>
<evidence type="ECO:0000259" key="7">
    <source>
        <dbReference type="Pfam" id="PF02687"/>
    </source>
</evidence>
<keyword evidence="3" id="KW-0812">Transmembrane</keyword>
<sequence>MNLINIIQGALINIKANKVRVFLTMIGIIIGISSVVVILAIGDGVKAYFAETTSELGGNKIEVSFYPNNYDDLATIKPITDDDILMIEEIKGVSKAEINKDFYGESSSDSSPTYLSGSASIFGQSTSIFAEAYENYPEPELAAGRYFESSDVLNDVIVITYQNALSLFSSPEEAIGVAIDINSTMYEIIGVQAKPASIFDWSYDLVQQASLDRTPVTLVDETEFAPRSAYIYIENGFDYDAVISEVIKSLEEAHEGINGSYESWNPGDMVKEMNEMISAITLFIAFISAISLLVGGIGVMNIMYVSVTERRREIGIRRAIGATPNSILLQFLFEAMFVTLIGGIIGILTGFVLSQIVGLFLPFTPILSLSAFVGASSTSIIIGIIFGIVPARKAANLEPIKAIYN</sequence>
<comment type="similarity">
    <text evidence="6">Belongs to the ABC-4 integral membrane protein family.</text>
</comment>
<dbReference type="OrthoDB" id="9770036at2"/>
<protein>
    <submittedName>
        <fullName evidence="9">FtsX-like permease family protein</fullName>
    </submittedName>
</protein>
<dbReference type="EMBL" id="WMQE01000007">
    <property type="protein sequence ID" value="MTK20660.1"/>
    <property type="molecule type" value="Genomic_DNA"/>
</dbReference>
<evidence type="ECO:0000256" key="2">
    <source>
        <dbReference type="ARBA" id="ARBA00022475"/>
    </source>
</evidence>
<reference evidence="9 10" key="1">
    <citation type="journal article" date="2019" name="Nat. Med.">
        <title>A library of human gut bacterial isolates paired with longitudinal multiomics data enables mechanistic microbiome research.</title>
        <authorList>
            <person name="Poyet M."/>
            <person name="Groussin M."/>
            <person name="Gibbons S.M."/>
            <person name="Avila-Pacheco J."/>
            <person name="Jiang X."/>
            <person name="Kearney S.M."/>
            <person name="Perrotta A.R."/>
            <person name="Berdy B."/>
            <person name="Zhao S."/>
            <person name="Lieberman T.D."/>
            <person name="Swanson P.K."/>
            <person name="Smith M."/>
            <person name="Roesemann S."/>
            <person name="Alexander J.E."/>
            <person name="Rich S.A."/>
            <person name="Livny J."/>
            <person name="Vlamakis H."/>
            <person name="Clish C."/>
            <person name="Bullock K."/>
            <person name="Deik A."/>
            <person name="Scott J."/>
            <person name="Pierce K.A."/>
            <person name="Xavier R.J."/>
            <person name="Alm E.J."/>
        </authorList>
    </citation>
    <scope>NUCLEOTIDE SEQUENCE [LARGE SCALE GENOMIC DNA]</scope>
    <source>
        <strain evidence="9 10">BIOML-A198</strain>
    </source>
</reference>
<evidence type="ECO:0000256" key="1">
    <source>
        <dbReference type="ARBA" id="ARBA00004651"/>
    </source>
</evidence>
<evidence type="ECO:0000256" key="4">
    <source>
        <dbReference type="ARBA" id="ARBA00022989"/>
    </source>
</evidence>
<feature type="domain" description="MacB-like periplasmic core" evidence="8">
    <location>
        <begin position="22"/>
        <end position="246"/>
    </location>
</feature>
<proteinExistence type="inferred from homology"/>
<gene>
    <name evidence="9" type="ORF">GMA92_04305</name>
</gene>
<dbReference type="InterPro" id="IPR003838">
    <property type="entry name" value="ABC3_permease_C"/>
</dbReference>
<dbReference type="GeneID" id="60057708"/>
<name>A0A173RBL9_9FIRM</name>
<keyword evidence="5" id="KW-0472">Membrane</keyword>
<evidence type="ECO:0000259" key="8">
    <source>
        <dbReference type="Pfam" id="PF12704"/>
    </source>
</evidence>
<evidence type="ECO:0000256" key="3">
    <source>
        <dbReference type="ARBA" id="ARBA00022692"/>
    </source>
</evidence>
<keyword evidence="4" id="KW-1133">Transmembrane helix</keyword>
<evidence type="ECO:0000256" key="5">
    <source>
        <dbReference type="ARBA" id="ARBA00023136"/>
    </source>
</evidence>
<accession>A0A173RBL9</accession>
<dbReference type="Pfam" id="PF12704">
    <property type="entry name" value="MacB_PCD"/>
    <property type="match status" value="1"/>
</dbReference>
<keyword evidence="2" id="KW-1003">Cell membrane</keyword>
<dbReference type="Proteomes" id="UP000487649">
    <property type="component" value="Unassembled WGS sequence"/>
</dbReference>
<dbReference type="PANTHER" id="PTHR30572:SF4">
    <property type="entry name" value="ABC TRANSPORTER PERMEASE YTRF"/>
    <property type="match status" value="1"/>
</dbReference>
<comment type="caution">
    <text evidence="9">The sequence shown here is derived from an EMBL/GenBank/DDBJ whole genome shotgun (WGS) entry which is preliminary data.</text>
</comment>
<dbReference type="RefSeq" id="WP_006783280.1">
    <property type="nucleotide sequence ID" value="NZ_CABJBH010000001.1"/>
</dbReference>
<dbReference type="AlphaFoldDB" id="A0A173RBL9"/>
<evidence type="ECO:0000313" key="9">
    <source>
        <dbReference type="EMBL" id="MTK20660.1"/>
    </source>
</evidence>
<evidence type="ECO:0000256" key="6">
    <source>
        <dbReference type="ARBA" id="ARBA00038076"/>
    </source>
</evidence>
<dbReference type="InterPro" id="IPR050250">
    <property type="entry name" value="Macrolide_Exporter_MacB"/>
</dbReference>
<dbReference type="GO" id="GO:0022857">
    <property type="term" value="F:transmembrane transporter activity"/>
    <property type="evidence" value="ECO:0007669"/>
    <property type="project" value="TreeGrafter"/>
</dbReference>
<dbReference type="InterPro" id="IPR025857">
    <property type="entry name" value="MacB_PCD"/>
</dbReference>